<dbReference type="GO" id="GO:0016301">
    <property type="term" value="F:kinase activity"/>
    <property type="evidence" value="ECO:0007669"/>
    <property type="project" value="UniProtKB-KW"/>
</dbReference>
<dbReference type="Pfam" id="PF07730">
    <property type="entry name" value="HisKA_3"/>
    <property type="match status" value="1"/>
</dbReference>
<organism evidence="12 13">
    <name type="scientific">Streptomyces andamanensis</name>
    <dbReference type="NCBI Taxonomy" id="1565035"/>
    <lineage>
        <taxon>Bacteria</taxon>
        <taxon>Bacillati</taxon>
        <taxon>Actinomycetota</taxon>
        <taxon>Actinomycetes</taxon>
        <taxon>Kitasatosporales</taxon>
        <taxon>Streptomycetaceae</taxon>
        <taxon>Streptomyces</taxon>
    </lineage>
</organism>
<keyword evidence="7" id="KW-0067">ATP-binding</keyword>
<evidence type="ECO:0000313" key="13">
    <source>
        <dbReference type="Proteomes" id="UP001595824"/>
    </source>
</evidence>
<keyword evidence="8" id="KW-0902">Two-component regulatory system</keyword>
<evidence type="ECO:0000256" key="7">
    <source>
        <dbReference type="ARBA" id="ARBA00022840"/>
    </source>
</evidence>
<evidence type="ECO:0000256" key="6">
    <source>
        <dbReference type="ARBA" id="ARBA00022777"/>
    </source>
</evidence>
<evidence type="ECO:0000313" key="12">
    <source>
        <dbReference type="EMBL" id="MFC4333562.1"/>
    </source>
</evidence>
<dbReference type="InterPro" id="IPR050482">
    <property type="entry name" value="Sensor_HK_TwoCompSys"/>
</dbReference>
<evidence type="ECO:0000256" key="3">
    <source>
        <dbReference type="ARBA" id="ARBA00022553"/>
    </source>
</evidence>
<feature type="domain" description="DUF7134" evidence="11">
    <location>
        <begin position="15"/>
        <end position="143"/>
    </location>
</feature>
<evidence type="ECO:0000256" key="5">
    <source>
        <dbReference type="ARBA" id="ARBA00022741"/>
    </source>
</evidence>
<dbReference type="CDD" id="cd16917">
    <property type="entry name" value="HATPase_UhpB-NarQ-NarX-like"/>
    <property type="match status" value="1"/>
</dbReference>
<dbReference type="Gene3D" id="3.30.565.10">
    <property type="entry name" value="Histidine kinase-like ATPase, C-terminal domain"/>
    <property type="match status" value="1"/>
</dbReference>
<evidence type="ECO:0000256" key="2">
    <source>
        <dbReference type="ARBA" id="ARBA00012438"/>
    </source>
</evidence>
<dbReference type="InterPro" id="IPR011712">
    <property type="entry name" value="Sig_transdc_His_kin_sub3_dim/P"/>
</dbReference>
<dbReference type="Gene3D" id="1.20.5.1930">
    <property type="match status" value="1"/>
</dbReference>
<sequence>MAAPVVGRIPAFVRDALLVAVLCGATLPATAGEPVSVALSSALLLPLLWRRRAPLPVFCAVAAAAFVQWLAGCQLPADAALLVALATVAAHTAGREVLVACAVLEGGILLACHRWAEEGRFGSSAVALTALAAAAALLGAYTRALRERTVHLERERDQRARLAVAGERSRIAREMHDIVTHNLSVMVALADAAGYAPPDEDLARPALEQISGTGRQALADMRRALGVLRADPAETESQPLPGMAQLEVLAEQMRAAGLPTALEVLGDPSRVPAAAQLTVYRLVQEALTNTLRHTPHGTRARVRVVCLAEGVTVDVVDDGPGGRRTGPAPGHGIAGMRERTAAHGGRLLAGPLPDGGWHVGARLGPGDGTAGGLRR</sequence>
<keyword evidence="13" id="KW-1185">Reference proteome</keyword>
<dbReference type="PANTHER" id="PTHR24421">
    <property type="entry name" value="NITRATE/NITRITE SENSOR PROTEIN NARX-RELATED"/>
    <property type="match status" value="1"/>
</dbReference>
<dbReference type="SUPFAM" id="SSF55874">
    <property type="entry name" value="ATPase domain of HSP90 chaperone/DNA topoisomerase II/histidine kinase"/>
    <property type="match status" value="1"/>
</dbReference>
<comment type="caution">
    <text evidence="12">The sequence shown here is derived from an EMBL/GenBank/DDBJ whole genome shotgun (WGS) entry which is preliminary data.</text>
</comment>
<keyword evidence="5" id="KW-0547">Nucleotide-binding</keyword>
<dbReference type="Proteomes" id="UP001595824">
    <property type="component" value="Unassembled WGS sequence"/>
</dbReference>
<keyword evidence="4" id="KW-0808">Transferase</keyword>
<feature type="domain" description="Histidine kinase/HSP90-like ATPase" evidence="9">
    <location>
        <begin position="276"/>
        <end position="357"/>
    </location>
</feature>
<keyword evidence="6 12" id="KW-0418">Kinase</keyword>
<dbReference type="PANTHER" id="PTHR24421:SF10">
    <property type="entry name" value="NITRATE_NITRITE SENSOR PROTEIN NARQ"/>
    <property type="match status" value="1"/>
</dbReference>
<protein>
    <recommendedName>
        <fullName evidence="2">histidine kinase</fullName>
        <ecNumber evidence="2">2.7.13.3</ecNumber>
    </recommendedName>
</protein>
<dbReference type="InterPro" id="IPR003594">
    <property type="entry name" value="HATPase_dom"/>
</dbReference>
<evidence type="ECO:0000256" key="8">
    <source>
        <dbReference type="ARBA" id="ARBA00023012"/>
    </source>
</evidence>
<keyword evidence="3" id="KW-0597">Phosphoprotein</keyword>
<evidence type="ECO:0000256" key="1">
    <source>
        <dbReference type="ARBA" id="ARBA00000085"/>
    </source>
</evidence>
<dbReference type="InterPro" id="IPR055558">
    <property type="entry name" value="DUF7134"/>
</dbReference>
<dbReference type="EMBL" id="JBHSDP010000031">
    <property type="protein sequence ID" value="MFC4333562.1"/>
    <property type="molecule type" value="Genomic_DNA"/>
</dbReference>
<evidence type="ECO:0000259" key="9">
    <source>
        <dbReference type="Pfam" id="PF02518"/>
    </source>
</evidence>
<dbReference type="Pfam" id="PF02518">
    <property type="entry name" value="HATPase_c"/>
    <property type="match status" value="1"/>
</dbReference>
<dbReference type="Pfam" id="PF23539">
    <property type="entry name" value="DUF7134"/>
    <property type="match status" value="1"/>
</dbReference>
<feature type="domain" description="Signal transduction histidine kinase subgroup 3 dimerisation and phosphoacceptor" evidence="10">
    <location>
        <begin position="167"/>
        <end position="231"/>
    </location>
</feature>
<comment type="catalytic activity">
    <reaction evidence="1">
        <text>ATP + protein L-histidine = ADP + protein N-phospho-L-histidine.</text>
        <dbReference type="EC" id="2.7.13.3"/>
    </reaction>
</comment>
<accession>A0ABV8TSH7</accession>
<dbReference type="InterPro" id="IPR036890">
    <property type="entry name" value="HATPase_C_sf"/>
</dbReference>
<gene>
    <name evidence="12" type="ORF">ACFPC0_38515</name>
</gene>
<evidence type="ECO:0000256" key="4">
    <source>
        <dbReference type="ARBA" id="ARBA00022679"/>
    </source>
</evidence>
<dbReference type="EC" id="2.7.13.3" evidence="2"/>
<reference evidence="13" key="1">
    <citation type="journal article" date="2019" name="Int. J. Syst. Evol. Microbiol.">
        <title>The Global Catalogue of Microorganisms (GCM) 10K type strain sequencing project: providing services to taxonomists for standard genome sequencing and annotation.</title>
        <authorList>
            <consortium name="The Broad Institute Genomics Platform"/>
            <consortium name="The Broad Institute Genome Sequencing Center for Infectious Disease"/>
            <person name="Wu L."/>
            <person name="Ma J."/>
        </authorList>
    </citation>
    <scope>NUCLEOTIDE SEQUENCE [LARGE SCALE GENOMIC DNA]</scope>
    <source>
        <strain evidence="13">PCU 347</strain>
    </source>
</reference>
<name>A0ABV8TSH7_9ACTN</name>
<proteinExistence type="predicted"/>
<evidence type="ECO:0000259" key="11">
    <source>
        <dbReference type="Pfam" id="PF23539"/>
    </source>
</evidence>
<evidence type="ECO:0000259" key="10">
    <source>
        <dbReference type="Pfam" id="PF07730"/>
    </source>
</evidence>
<dbReference type="RefSeq" id="WP_381744866.1">
    <property type="nucleotide sequence ID" value="NZ_JBHSDP010000031.1"/>
</dbReference>